<sequence>MAQFPNVNGSYKFKGKTHTNLVISEGNAPAEDLIISRTNGAETFIYEYGPEGNQTVVLAKGKIVELVGAEYDPETGHQKTAVKQATDAAEKIAGVNLHNVYSRRRDGMHSTLTKPTVITRNYVEVPLFETEGTDTLEAAQVLAKAMKFGAAVSEKKQDTTKLMPGDRVVSDKDGNFRKYVKGTDAPEAIVGQVWAKETELPPAGFLQYYSELVNPEMEAFLKQMSHAPSPGAPGTGIGAFPYGSSYTEKGWKPEFEKMLGAKGLTGIPFLTDGFFRAQETRNFGVATGTAGAMTLNANVEAVRGAEGTTFDAKDNKVVVGAGVKNAAVFIKLKQKIDTTKLANVAAQIDGKAVNANDMHVDVTHNTVVIYLPINETDAAVEHTGLTLTVPMVVDPIAGIPTAWDHKGSVGAVRILLQK</sequence>
<proteinExistence type="predicted"/>
<protein>
    <submittedName>
        <fullName evidence="1">Uncharacterized protein</fullName>
    </submittedName>
</protein>
<reference evidence="1" key="1">
    <citation type="journal article" date="2017" name="Res. Microbiol.">
        <title>Comparative genomics of extrachromosomal elements in Bacillus thuringiensis subsp. israelensis.</title>
        <authorList>
            <person name="Bolotin A."/>
            <person name="Gillis A."/>
            <person name="Sanchis V."/>
            <person name="Nielsen-LeRoux C."/>
            <person name="Mahillon J."/>
            <person name="Lereclus D."/>
            <person name="Sorokin A."/>
        </authorList>
    </citation>
    <scope>NUCLEOTIDE SEQUENCE</scope>
    <source>
        <strain evidence="1">AM65-52</strain>
        <plasmid evidence="1">pAM65-52-3-235K</plasmid>
    </source>
</reference>
<dbReference type="RefSeq" id="WP_000046729.1">
    <property type="nucleotide sequence ID" value="NZ_CP013278.1"/>
</dbReference>
<geneLocation type="plasmid" evidence="1">
    <name>pAM65-52-3-235K</name>
</geneLocation>
<name>A0A160LKL1_BACTI</name>
<gene>
    <name evidence="1" type="ORF">ATN07_32480</name>
</gene>
<organism evidence="1">
    <name type="scientific">Bacillus thuringiensis subsp. israelensis</name>
    <dbReference type="NCBI Taxonomy" id="1430"/>
    <lineage>
        <taxon>Bacteria</taxon>
        <taxon>Bacillati</taxon>
        <taxon>Bacillota</taxon>
        <taxon>Bacilli</taxon>
        <taxon>Bacillales</taxon>
        <taxon>Bacillaceae</taxon>
        <taxon>Bacillus</taxon>
        <taxon>Bacillus cereus group</taxon>
    </lineage>
</organism>
<evidence type="ECO:0000313" key="1">
    <source>
        <dbReference type="EMBL" id="AND28448.1"/>
    </source>
</evidence>
<dbReference type="EMBL" id="CP013278">
    <property type="protein sequence ID" value="AND28448.1"/>
    <property type="molecule type" value="Genomic_DNA"/>
</dbReference>
<dbReference type="PATRIC" id="fig|1430.6.peg.2207"/>
<accession>A0A160LKL1</accession>
<dbReference type="AlphaFoldDB" id="A0A160LKL1"/>
<keyword evidence="1" id="KW-0614">Plasmid</keyword>